<comment type="catalytic activity">
    <reaction evidence="1">
        <text>ATP + protein L-histidine = ADP + protein N-phospho-L-histidine.</text>
        <dbReference type="EC" id="2.7.13.3"/>
    </reaction>
</comment>
<name>A0A430AFG9_9ENTE</name>
<feature type="transmembrane region" description="Helical" evidence="11">
    <location>
        <begin position="12"/>
        <end position="35"/>
    </location>
</feature>
<evidence type="ECO:0000256" key="10">
    <source>
        <dbReference type="ARBA" id="ARBA00023136"/>
    </source>
</evidence>
<dbReference type="GO" id="GO:0000155">
    <property type="term" value="F:phosphorelay sensor kinase activity"/>
    <property type="evidence" value="ECO:0007669"/>
    <property type="project" value="InterPro"/>
</dbReference>
<dbReference type="PROSITE" id="PS50112">
    <property type="entry name" value="PAS"/>
    <property type="match status" value="1"/>
</dbReference>
<keyword evidence="9" id="KW-0902">Two-component regulatory system</keyword>
<dbReference type="Pfam" id="PF00672">
    <property type="entry name" value="HAMP"/>
    <property type="match status" value="1"/>
</dbReference>
<evidence type="ECO:0000259" key="12">
    <source>
        <dbReference type="PROSITE" id="PS50109"/>
    </source>
</evidence>
<evidence type="ECO:0000256" key="11">
    <source>
        <dbReference type="SAM" id="Phobius"/>
    </source>
</evidence>
<keyword evidence="7 16" id="KW-0418">Kinase</keyword>
<dbReference type="Gene3D" id="1.10.8.500">
    <property type="entry name" value="HAMP domain in histidine kinase"/>
    <property type="match status" value="1"/>
</dbReference>
<feature type="domain" description="PAC" evidence="14">
    <location>
        <begin position="324"/>
        <end position="378"/>
    </location>
</feature>
<evidence type="ECO:0000256" key="4">
    <source>
        <dbReference type="ARBA" id="ARBA00022553"/>
    </source>
</evidence>
<dbReference type="CDD" id="cd06225">
    <property type="entry name" value="HAMP"/>
    <property type="match status" value="1"/>
</dbReference>
<evidence type="ECO:0000256" key="3">
    <source>
        <dbReference type="ARBA" id="ARBA00012438"/>
    </source>
</evidence>
<evidence type="ECO:0000256" key="1">
    <source>
        <dbReference type="ARBA" id="ARBA00000085"/>
    </source>
</evidence>
<dbReference type="SUPFAM" id="SSF55785">
    <property type="entry name" value="PYP-like sensor domain (PAS domain)"/>
    <property type="match status" value="1"/>
</dbReference>
<dbReference type="RefSeq" id="WP_126825782.1">
    <property type="nucleotide sequence ID" value="NZ_JBHLWU010000001.1"/>
</dbReference>
<dbReference type="GO" id="GO:0005886">
    <property type="term" value="C:plasma membrane"/>
    <property type="evidence" value="ECO:0007669"/>
    <property type="project" value="TreeGrafter"/>
</dbReference>
<dbReference type="InterPro" id="IPR013767">
    <property type="entry name" value="PAS_fold"/>
</dbReference>
<feature type="domain" description="HAMP" evidence="15">
    <location>
        <begin position="202"/>
        <end position="254"/>
    </location>
</feature>
<dbReference type="Proteomes" id="UP000288669">
    <property type="component" value="Unassembled WGS sequence"/>
</dbReference>
<dbReference type="EMBL" id="NGJZ01000003">
    <property type="protein sequence ID" value="RSU06469.1"/>
    <property type="molecule type" value="Genomic_DNA"/>
</dbReference>
<reference evidence="16 17" key="1">
    <citation type="submission" date="2017-05" db="EMBL/GenBank/DDBJ databases">
        <title>Vagococcus spp. assemblies.</title>
        <authorList>
            <person name="Gulvik C.A."/>
        </authorList>
    </citation>
    <scope>NUCLEOTIDE SEQUENCE [LARGE SCALE GENOMIC DNA]</scope>
    <source>
        <strain evidence="16 17">DSM 24756</strain>
    </source>
</reference>
<protein>
    <recommendedName>
        <fullName evidence="3">histidine kinase</fullName>
        <ecNumber evidence="3">2.7.13.3</ecNumber>
    </recommendedName>
</protein>
<dbReference type="InterPro" id="IPR036097">
    <property type="entry name" value="HisK_dim/P_sf"/>
</dbReference>
<dbReference type="Gene3D" id="3.30.565.10">
    <property type="entry name" value="Histidine kinase-like ATPase, C-terminal domain"/>
    <property type="match status" value="1"/>
</dbReference>
<accession>A0A430AFG9</accession>
<dbReference type="CDD" id="cd00075">
    <property type="entry name" value="HATPase"/>
    <property type="match status" value="1"/>
</dbReference>
<dbReference type="SMART" id="SM00091">
    <property type="entry name" value="PAS"/>
    <property type="match status" value="1"/>
</dbReference>
<dbReference type="PROSITE" id="PS50109">
    <property type="entry name" value="HIS_KIN"/>
    <property type="match status" value="1"/>
</dbReference>
<dbReference type="InterPro" id="IPR035965">
    <property type="entry name" value="PAS-like_dom_sf"/>
</dbReference>
<dbReference type="Gene3D" id="1.10.287.130">
    <property type="match status" value="1"/>
</dbReference>
<dbReference type="InterPro" id="IPR036890">
    <property type="entry name" value="HATPase_C_sf"/>
</dbReference>
<dbReference type="InterPro" id="IPR003594">
    <property type="entry name" value="HATPase_dom"/>
</dbReference>
<evidence type="ECO:0000259" key="15">
    <source>
        <dbReference type="PROSITE" id="PS50885"/>
    </source>
</evidence>
<dbReference type="Pfam" id="PF00989">
    <property type="entry name" value="PAS"/>
    <property type="match status" value="1"/>
</dbReference>
<dbReference type="EC" id="2.7.13.3" evidence="3"/>
<dbReference type="InterPro" id="IPR003661">
    <property type="entry name" value="HisK_dim/P_dom"/>
</dbReference>
<evidence type="ECO:0000256" key="5">
    <source>
        <dbReference type="ARBA" id="ARBA00022679"/>
    </source>
</evidence>
<dbReference type="NCBIfam" id="TIGR00229">
    <property type="entry name" value="sensory_box"/>
    <property type="match status" value="1"/>
</dbReference>
<dbReference type="CDD" id="cd00130">
    <property type="entry name" value="PAS"/>
    <property type="match status" value="1"/>
</dbReference>
<comment type="caution">
    <text evidence="16">The sequence shown here is derived from an EMBL/GenBank/DDBJ whole genome shotgun (WGS) entry which is preliminary data.</text>
</comment>
<keyword evidence="4" id="KW-0597">Phosphoprotein</keyword>
<sequence>MKKRIHSFQTVNFKIAVVFVLLLLIFVEIIGAIFIRQLERTTINNFESSLNSSVDTLATNISSELSKSDQSTNKATIRRMLAEFAKSEILEARVVDDKGIVVATSDGNQQSIVGKKNDSDYGLSNGLTQKRQEAKDPKTGKLIYVNVQQIYSPTGDTALGILYVKSDIASKYEEVQSVALIFFSASMIALAISMVLALLVARNITKPIAEMQQYAVKIAQGDYSGKVKIYGQDELGQLGETFNELSVRISEAQETLEAERHRLDSVLSHMSDGVIATDRRGKVIIINEMALMLLNVNNEEAIGQPIVELLNIQKEHTLRSLLESQVEMHLNVPTSEGREMILRAEFSMIRRESGFISGLVCVLHDVTEQEKNERERREFVSNVSHELRTPLTSTRSYVEALNDGAWQDKEIAPQFLNVIQEETDRMIRMINDLLRLSRMDAQKEPLRMELINLNELLNFVLDRFDMMIKSKNQPYSIRREFTNRSIWVDADADKMIQVLDNILNNALKYSPMGGTITCRLIETHRNVVISISDQGLGIPKKDLTRVFDRFYRVDKARSREMGGSGLGLAITKEVVKEHGGAIWAESKEGKGSTFYISLPYEPYEEDLWL</sequence>
<keyword evidence="6 11" id="KW-0812">Transmembrane</keyword>
<feature type="domain" description="PAS" evidence="13">
    <location>
        <begin position="259"/>
        <end position="329"/>
    </location>
</feature>
<dbReference type="InterPro" id="IPR000700">
    <property type="entry name" value="PAS-assoc_C"/>
</dbReference>
<dbReference type="InterPro" id="IPR003660">
    <property type="entry name" value="HAMP_dom"/>
</dbReference>
<keyword evidence="17" id="KW-1185">Reference proteome</keyword>
<dbReference type="GO" id="GO:0006355">
    <property type="term" value="P:regulation of DNA-templated transcription"/>
    <property type="evidence" value="ECO:0007669"/>
    <property type="project" value="InterPro"/>
</dbReference>
<dbReference type="PANTHER" id="PTHR45453:SF1">
    <property type="entry name" value="PHOSPHATE REGULON SENSOR PROTEIN PHOR"/>
    <property type="match status" value="1"/>
</dbReference>
<dbReference type="Pfam" id="PF23846">
    <property type="entry name" value="Cache_WalK"/>
    <property type="match status" value="1"/>
</dbReference>
<feature type="domain" description="Histidine kinase" evidence="12">
    <location>
        <begin position="382"/>
        <end position="602"/>
    </location>
</feature>
<dbReference type="SUPFAM" id="SSF55874">
    <property type="entry name" value="ATPase domain of HSP90 chaperone/DNA topoisomerase II/histidine kinase"/>
    <property type="match status" value="1"/>
</dbReference>
<proteinExistence type="predicted"/>
<evidence type="ECO:0000256" key="7">
    <source>
        <dbReference type="ARBA" id="ARBA00022777"/>
    </source>
</evidence>
<dbReference type="PROSITE" id="PS50885">
    <property type="entry name" value="HAMP"/>
    <property type="match status" value="1"/>
</dbReference>
<dbReference type="InterPro" id="IPR049814">
    <property type="entry name" value="Resp_reg_WalK"/>
</dbReference>
<evidence type="ECO:0000256" key="8">
    <source>
        <dbReference type="ARBA" id="ARBA00022989"/>
    </source>
</evidence>
<evidence type="ECO:0000256" key="2">
    <source>
        <dbReference type="ARBA" id="ARBA00004370"/>
    </source>
</evidence>
<dbReference type="Pfam" id="PF00512">
    <property type="entry name" value="HisKA"/>
    <property type="match status" value="1"/>
</dbReference>
<feature type="transmembrane region" description="Helical" evidence="11">
    <location>
        <begin position="178"/>
        <end position="201"/>
    </location>
</feature>
<dbReference type="CDD" id="cd00082">
    <property type="entry name" value="HisKA"/>
    <property type="match status" value="1"/>
</dbReference>
<evidence type="ECO:0000259" key="14">
    <source>
        <dbReference type="PROSITE" id="PS50113"/>
    </source>
</evidence>
<dbReference type="InterPro" id="IPR000014">
    <property type="entry name" value="PAS"/>
</dbReference>
<evidence type="ECO:0000259" key="13">
    <source>
        <dbReference type="PROSITE" id="PS50112"/>
    </source>
</evidence>
<dbReference type="Pfam" id="PF02518">
    <property type="entry name" value="HATPase_c"/>
    <property type="match status" value="1"/>
</dbReference>
<keyword evidence="10 11" id="KW-0472">Membrane</keyword>
<evidence type="ECO:0000256" key="6">
    <source>
        <dbReference type="ARBA" id="ARBA00022692"/>
    </source>
</evidence>
<dbReference type="NCBIfam" id="NF033092">
    <property type="entry name" value="HK_WalK"/>
    <property type="match status" value="1"/>
</dbReference>
<dbReference type="PRINTS" id="PR00344">
    <property type="entry name" value="BCTRLSENSOR"/>
</dbReference>
<dbReference type="GO" id="GO:0016036">
    <property type="term" value="P:cellular response to phosphate starvation"/>
    <property type="evidence" value="ECO:0007669"/>
    <property type="project" value="TreeGrafter"/>
</dbReference>
<dbReference type="SMART" id="SM00387">
    <property type="entry name" value="HATPase_c"/>
    <property type="match status" value="1"/>
</dbReference>
<evidence type="ECO:0000313" key="17">
    <source>
        <dbReference type="Proteomes" id="UP000288669"/>
    </source>
</evidence>
<dbReference type="GO" id="GO:0004721">
    <property type="term" value="F:phosphoprotein phosphatase activity"/>
    <property type="evidence" value="ECO:0007669"/>
    <property type="project" value="TreeGrafter"/>
</dbReference>
<dbReference type="SUPFAM" id="SSF47384">
    <property type="entry name" value="Homodimeric domain of signal transducing histidine kinase"/>
    <property type="match status" value="1"/>
</dbReference>
<dbReference type="Gene3D" id="3.30.450.20">
    <property type="entry name" value="PAS domain"/>
    <property type="match status" value="2"/>
</dbReference>
<gene>
    <name evidence="16" type="ORF">CBF30_09445</name>
</gene>
<dbReference type="OrthoDB" id="9813151at2"/>
<comment type="subcellular location">
    <subcellularLocation>
        <location evidence="2">Membrane</location>
    </subcellularLocation>
</comment>
<dbReference type="InterPro" id="IPR057640">
    <property type="entry name" value="Cache_WalK"/>
</dbReference>
<dbReference type="InterPro" id="IPR050351">
    <property type="entry name" value="BphY/WalK/GraS-like"/>
</dbReference>
<keyword evidence="8 11" id="KW-1133">Transmembrane helix</keyword>
<dbReference type="FunFam" id="3.30.565.10:FF:000006">
    <property type="entry name" value="Sensor histidine kinase WalK"/>
    <property type="match status" value="1"/>
</dbReference>
<dbReference type="InterPro" id="IPR005467">
    <property type="entry name" value="His_kinase_dom"/>
</dbReference>
<dbReference type="SMART" id="SM00304">
    <property type="entry name" value="HAMP"/>
    <property type="match status" value="1"/>
</dbReference>
<dbReference type="PANTHER" id="PTHR45453">
    <property type="entry name" value="PHOSPHATE REGULON SENSOR PROTEIN PHOR"/>
    <property type="match status" value="1"/>
</dbReference>
<organism evidence="16 17">
    <name type="scientific">Vagococcus entomophilus</name>
    <dbReference type="NCBI Taxonomy" id="1160095"/>
    <lineage>
        <taxon>Bacteria</taxon>
        <taxon>Bacillati</taxon>
        <taxon>Bacillota</taxon>
        <taxon>Bacilli</taxon>
        <taxon>Lactobacillales</taxon>
        <taxon>Enterococcaceae</taxon>
        <taxon>Vagococcus</taxon>
    </lineage>
</organism>
<dbReference type="SUPFAM" id="SSF158472">
    <property type="entry name" value="HAMP domain-like"/>
    <property type="match status" value="1"/>
</dbReference>
<keyword evidence="5" id="KW-0808">Transferase</keyword>
<dbReference type="FunFam" id="1.10.287.130:FF:000001">
    <property type="entry name" value="Two-component sensor histidine kinase"/>
    <property type="match status" value="1"/>
</dbReference>
<dbReference type="InterPro" id="IPR004358">
    <property type="entry name" value="Sig_transdc_His_kin-like_C"/>
</dbReference>
<evidence type="ECO:0000256" key="9">
    <source>
        <dbReference type="ARBA" id="ARBA00023012"/>
    </source>
</evidence>
<dbReference type="AlphaFoldDB" id="A0A430AFG9"/>
<evidence type="ECO:0000313" key="16">
    <source>
        <dbReference type="EMBL" id="RSU06469.1"/>
    </source>
</evidence>
<dbReference type="PROSITE" id="PS50113">
    <property type="entry name" value="PAC"/>
    <property type="match status" value="1"/>
</dbReference>
<dbReference type="SMART" id="SM00388">
    <property type="entry name" value="HisKA"/>
    <property type="match status" value="1"/>
</dbReference>